<protein>
    <submittedName>
        <fullName evidence="1">Uncharacterized protein</fullName>
    </submittedName>
</protein>
<sequence>MTDSHLSIGFEIDRGYIEINDIFEFFKTSDGWVHARKSNKFAGKYLVTSKSGGYAVIKDPHNITGGSFHTYRSPQAALKVFYENEGQFYDLEQRFQNFVAA</sequence>
<evidence type="ECO:0000313" key="2">
    <source>
        <dbReference type="Proteomes" id="UP000246073"/>
    </source>
</evidence>
<dbReference type="EMBL" id="OOFM01000005">
    <property type="protein sequence ID" value="SPL65052.1"/>
    <property type="molecule type" value="Genomic_DNA"/>
</dbReference>
<evidence type="ECO:0000313" key="1">
    <source>
        <dbReference type="EMBL" id="SPL65052.1"/>
    </source>
</evidence>
<proteinExistence type="predicted"/>
<gene>
    <name evidence="1" type="ORF">OHAE_919</name>
</gene>
<dbReference type="AlphaFoldDB" id="A0A2P9HLS9"/>
<name>A0A2P9HLS9_9HYPH</name>
<dbReference type="Proteomes" id="UP000246073">
    <property type="component" value="Unassembled WGS sequence"/>
</dbReference>
<organism evidence="1 2">
    <name type="scientific">Ochrobactrum soli</name>
    <dbReference type="NCBI Taxonomy" id="2448455"/>
    <lineage>
        <taxon>Bacteria</taxon>
        <taxon>Pseudomonadati</taxon>
        <taxon>Pseudomonadota</taxon>
        <taxon>Alphaproteobacteria</taxon>
        <taxon>Hyphomicrobiales</taxon>
        <taxon>Brucellaceae</taxon>
        <taxon>Brucella/Ochrobactrum group</taxon>
        <taxon>Ochrobactrum</taxon>
    </lineage>
</organism>
<reference evidence="2" key="1">
    <citation type="submission" date="2017-12" db="EMBL/GenBank/DDBJ databases">
        <authorList>
            <person name="Diaz M."/>
        </authorList>
    </citation>
    <scope>NUCLEOTIDE SEQUENCE [LARGE SCALE GENOMIC DNA]</scope>
    <source>
        <strain evidence="2">FI11154</strain>
    </source>
</reference>
<accession>A0A2P9HLS9</accession>